<evidence type="ECO:0000259" key="4">
    <source>
        <dbReference type="Pfam" id="PF00291"/>
    </source>
</evidence>
<dbReference type="Gene3D" id="3.40.50.1100">
    <property type="match status" value="2"/>
</dbReference>
<dbReference type="EMBL" id="KT184400">
    <property type="protein sequence ID" value="AKR54043.1"/>
    <property type="molecule type" value="Genomic_DNA"/>
</dbReference>
<dbReference type="SUPFAM" id="SSF53686">
    <property type="entry name" value="Tryptophan synthase beta subunit-like PLP-dependent enzymes"/>
    <property type="match status" value="1"/>
</dbReference>
<dbReference type="PANTHER" id="PTHR48078:SF6">
    <property type="entry name" value="L-THREONINE DEHYDRATASE CATABOLIC TDCB"/>
    <property type="match status" value="1"/>
</dbReference>
<evidence type="ECO:0000313" key="5">
    <source>
        <dbReference type="EMBL" id="AKR54043.1"/>
    </source>
</evidence>
<name>A0A0R7QTR2_9ACTN</name>
<comment type="cofactor">
    <cofactor evidence="1">
        <name>pyridoxal 5'-phosphate</name>
        <dbReference type="ChEBI" id="CHEBI:597326"/>
    </cofactor>
</comment>
<dbReference type="GO" id="GO:0006565">
    <property type="term" value="P:L-serine catabolic process"/>
    <property type="evidence" value="ECO:0007669"/>
    <property type="project" value="TreeGrafter"/>
</dbReference>
<sequence>MHYEKLMRDWSGAGRGGGFALACIVCGRAAENDRASRCGHCGGAVDAIHDIGAVSLDPGPSPLRRYFDLLPVRRRKNLFWFGDGNTPCHAAEGFGRRTGLPHLFLKNESTNPTRSTKDRIASVALSRFSELGVGHLVTASTGNSSTAYARGVQLIDGIEMALFCGRGYHHRLNYPDHPTVATHLVDGDGPAVAAAARRFAERTGAVCEGGFFNLARREGLKLAYLEAFDQLPEPPDYVFQAVGSGTGLLGGYKGAVEYRLLGRLPALPRFMAVQQEGCAPMAAAFREGALSIEPRHIVAAPRGPAEAILCGDPAASYPYVRHACRTSGGRILAVGTDEIRAVRDLLEETEGIQVCHSSATALAGAVRMRREGGLPARARVLVNLTGGDRVGWPTPQRFTVVDPRVRGAGAGVRSGARGDEG</sequence>
<feature type="domain" description="Tryptophan synthase beta chain-like PALP" evidence="4">
    <location>
        <begin position="82"/>
        <end position="386"/>
    </location>
</feature>
<proteinExistence type="predicted"/>
<evidence type="ECO:0000256" key="2">
    <source>
        <dbReference type="ARBA" id="ARBA00022898"/>
    </source>
</evidence>
<dbReference type="InterPro" id="IPR050147">
    <property type="entry name" value="Ser/Thr_Dehydratase"/>
</dbReference>
<keyword evidence="3" id="KW-0456">Lyase</keyword>
<dbReference type="GO" id="GO:0004794">
    <property type="term" value="F:threonine deaminase activity"/>
    <property type="evidence" value="ECO:0007669"/>
    <property type="project" value="TreeGrafter"/>
</dbReference>
<dbReference type="Pfam" id="PF00291">
    <property type="entry name" value="PALP"/>
    <property type="match status" value="1"/>
</dbReference>
<keyword evidence="2" id="KW-0663">Pyridoxal phosphate</keyword>
<protein>
    <submittedName>
        <fullName evidence="5">PLP-dependent protein</fullName>
    </submittedName>
</protein>
<dbReference type="PANTHER" id="PTHR48078">
    <property type="entry name" value="THREONINE DEHYDRATASE, MITOCHONDRIAL-RELATED"/>
    <property type="match status" value="1"/>
</dbReference>
<dbReference type="GO" id="GO:0009097">
    <property type="term" value="P:isoleucine biosynthetic process"/>
    <property type="evidence" value="ECO:0007669"/>
    <property type="project" value="TreeGrafter"/>
</dbReference>
<evidence type="ECO:0000256" key="1">
    <source>
        <dbReference type="ARBA" id="ARBA00001933"/>
    </source>
</evidence>
<dbReference type="InterPro" id="IPR036052">
    <property type="entry name" value="TrpB-like_PALP_sf"/>
</dbReference>
<dbReference type="InterPro" id="IPR001926">
    <property type="entry name" value="TrpB-like_PALP"/>
</dbReference>
<dbReference type="GO" id="GO:0003941">
    <property type="term" value="F:L-serine ammonia-lyase activity"/>
    <property type="evidence" value="ECO:0007669"/>
    <property type="project" value="TreeGrafter"/>
</dbReference>
<reference evidence="5" key="1">
    <citation type="journal article" date="2015" name="ACS Synth. Biol.">
        <title>Two distinct cyclodipeptide synthases from a marine actinomycete catalyze biosynthesis of the same diketopiperazine natural product.</title>
        <authorList>
            <person name="James E.D."/>
            <person name="Knuckley B."/>
            <person name="Alqahtani N."/>
            <person name="Porwal S."/>
            <person name="Ban J."/>
            <person name="Karty J.A."/>
            <person name="Viswanathan R."/>
            <person name="Lane A.L."/>
        </authorList>
    </citation>
    <scope>NUCLEOTIDE SEQUENCE</scope>
    <source>
        <strain evidence="5">CMB-M0232</strain>
    </source>
</reference>
<dbReference type="AlphaFoldDB" id="A0A0R7QTR2"/>
<accession>A0A0R7QTR2</accession>
<evidence type="ECO:0000256" key="3">
    <source>
        <dbReference type="ARBA" id="ARBA00023239"/>
    </source>
</evidence>
<dbReference type="GO" id="GO:0006567">
    <property type="term" value="P:L-threonine catabolic process"/>
    <property type="evidence" value="ECO:0007669"/>
    <property type="project" value="TreeGrafter"/>
</dbReference>
<organism evidence="5">
    <name type="scientific">Nocardiopsis sp. CMB-M0232</name>
    <dbReference type="NCBI Taxonomy" id="1231934"/>
    <lineage>
        <taxon>Bacteria</taxon>
        <taxon>Bacillati</taxon>
        <taxon>Actinomycetota</taxon>
        <taxon>Actinomycetes</taxon>
        <taxon>Streptosporangiales</taxon>
        <taxon>Nocardiopsidaceae</taxon>
        <taxon>Nocardiopsis</taxon>
    </lineage>
</organism>